<dbReference type="InterPro" id="IPR027417">
    <property type="entry name" value="P-loop_NTPase"/>
</dbReference>
<dbReference type="InterPro" id="IPR003439">
    <property type="entry name" value="ABC_transporter-like_ATP-bd"/>
</dbReference>
<dbReference type="EMBL" id="WHOA01000103">
    <property type="protein sequence ID" value="NOU72873.1"/>
    <property type="molecule type" value="Genomic_DNA"/>
</dbReference>
<dbReference type="PANTHER" id="PTHR43790">
    <property type="entry name" value="CARBOHYDRATE TRANSPORT ATP-BINDING PROTEIN MG119-RELATED"/>
    <property type="match status" value="1"/>
</dbReference>
<keyword evidence="7" id="KW-1185">Reference proteome</keyword>
<keyword evidence="4 6" id="KW-0067">ATP-binding</keyword>
<gene>
    <name evidence="6" type="ORF">GC098_15825</name>
</gene>
<dbReference type="Proteomes" id="UP000616779">
    <property type="component" value="Unassembled WGS sequence"/>
</dbReference>
<evidence type="ECO:0000256" key="1">
    <source>
        <dbReference type="ARBA" id="ARBA00022448"/>
    </source>
</evidence>
<evidence type="ECO:0000256" key="3">
    <source>
        <dbReference type="ARBA" id="ARBA00022741"/>
    </source>
</evidence>
<dbReference type="PROSITE" id="PS50893">
    <property type="entry name" value="ABC_TRANSPORTER_2"/>
    <property type="match status" value="2"/>
</dbReference>
<dbReference type="SUPFAM" id="SSF52540">
    <property type="entry name" value="P-loop containing nucleoside triphosphate hydrolases"/>
    <property type="match status" value="2"/>
</dbReference>
<protein>
    <submittedName>
        <fullName evidence="6">ATP-binding cassette domain-containing protein</fullName>
    </submittedName>
</protein>
<evidence type="ECO:0000259" key="5">
    <source>
        <dbReference type="PROSITE" id="PS50893"/>
    </source>
</evidence>
<proteinExistence type="predicted"/>
<keyword evidence="3" id="KW-0547">Nucleotide-binding</keyword>
<dbReference type="RefSeq" id="WP_171644162.1">
    <property type="nucleotide sequence ID" value="NZ_WHOA01000103.1"/>
</dbReference>
<sequence length="492" mass="54869">MLLEMKGISKSFFKVNALNQVQFNLNAGEAHAIVGENGAGKSTLMKILAGIHQPDDGEIILRGKPVTISSTNVSKRLGISIIHQELNLIPHMSVAENIFLGREHRKGGFFSDFGSMVRETKSLLESFDLQLDPNALISSLSIGEQQIVEIAKAMSMQAEILIMDEPTAVLEEKEAQKLFELIHQFKSKGVAIIYISHRLNELKRFCDRITVLRDGQFVTTLSMEGLTEREIANLMVGRELSDLYPDKRQRFGDEILRVERLTRKRNFEDVSFSVRRGEIVGFAGLIGAGRTELVRTIFGDWQPDAGAVYWKGKKATFRSPLDAVQAGIGFATEDRKRTGLFLDLGVTQNVSVTCSGKVSKWSFIRRKLERQFVEQKINELNVKVHKRTGPVKNLSGGNQQKIVLAKWIASDSELFILDEPTRGIDVGARKEIYEMISRFAAEGKAVIVISSELPELLGLCNRILVMHHGKIKGELDHTVANEQNVMALATGL</sequence>
<dbReference type="InterPro" id="IPR003593">
    <property type="entry name" value="AAA+_ATPase"/>
</dbReference>
<evidence type="ECO:0000256" key="2">
    <source>
        <dbReference type="ARBA" id="ARBA00022737"/>
    </source>
</evidence>
<reference evidence="6 7" key="1">
    <citation type="submission" date="2019-10" db="EMBL/GenBank/DDBJ databases">
        <title>Description of Paenibacillus terrestris sp. nov.</title>
        <authorList>
            <person name="Carlier A."/>
            <person name="Qi S."/>
        </authorList>
    </citation>
    <scope>NUCLEOTIDE SEQUENCE [LARGE SCALE GENOMIC DNA]</scope>
    <source>
        <strain evidence="6 7">LMG 31458</strain>
    </source>
</reference>
<dbReference type="PANTHER" id="PTHR43790:SF9">
    <property type="entry name" value="GALACTOFURANOSE TRANSPORTER ATP-BINDING PROTEIN YTFR"/>
    <property type="match status" value="1"/>
</dbReference>
<dbReference type="PROSITE" id="PS00211">
    <property type="entry name" value="ABC_TRANSPORTER_1"/>
    <property type="match status" value="1"/>
</dbReference>
<evidence type="ECO:0000313" key="7">
    <source>
        <dbReference type="Proteomes" id="UP000616779"/>
    </source>
</evidence>
<organism evidence="6 7">
    <name type="scientific">Paenibacillus phytorum</name>
    <dbReference type="NCBI Taxonomy" id="2654977"/>
    <lineage>
        <taxon>Bacteria</taxon>
        <taxon>Bacillati</taxon>
        <taxon>Bacillota</taxon>
        <taxon>Bacilli</taxon>
        <taxon>Bacillales</taxon>
        <taxon>Paenibacillaceae</taxon>
        <taxon>Paenibacillus</taxon>
    </lineage>
</organism>
<dbReference type="CDD" id="cd03215">
    <property type="entry name" value="ABC_Carb_Monos_II"/>
    <property type="match status" value="1"/>
</dbReference>
<feature type="domain" description="ABC transporter" evidence="5">
    <location>
        <begin position="249"/>
        <end position="491"/>
    </location>
</feature>
<dbReference type="CDD" id="cd03216">
    <property type="entry name" value="ABC_Carb_Monos_I"/>
    <property type="match status" value="1"/>
</dbReference>
<keyword evidence="1" id="KW-0813">Transport</keyword>
<dbReference type="InterPro" id="IPR050107">
    <property type="entry name" value="ABC_carbohydrate_import_ATPase"/>
</dbReference>
<name>A0ABX1XWE9_9BACL</name>
<dbReference type="Pfam" id="PF00005">
    <property type="entry name" value="ABC_tran"/>
    <property type="match status" value="2"/>
</dbReference>
<dbReference type="GO" id="GO:0005524">
    <property type="term" value="F:ATP binding"/>
    <property type="evidence" value="ECO:0007669"/>
    <property type="project" value="UniProtKB-KW"/>
</dbReference>
<keyword evidence="2" id="KW-0677">Repeat</keyword>
<evidence type="ECO:0000313" key="6">
    <source>
        <dbReference type="EMBL" id="NOU72873.1"/>
    </source>
</evidence>
<dbReference type="SMART" id="SM00382">
    <property type="entry name" value="AAA"/>
    <property type="match status" value="2"/>
</dbReference>
<evidence type="ECO:0000256" key="4">
    <source>
        <dbReference type="ARBA" id="ARBA00022840"/>
    </source>
</evidence>
<comment type="caution">
    <text evidence="6">The sequence shown here is derived from an EMBL/GenBank/DDBJ whole genome shotgun (WGS) entry which is preliminary data.</text>
</comment>
<accession>A0ABX1XWE9</accession>
<dbReference type="InterPro" id="IPR017871">
    <property type="entry name" value="ABC_transporter-like_CS"/>
</dbReference>
<dbReference type="Gene3D" id="3.40.50.300">
    <property type="entry name" value="P-loop containing nucleotide triphosphate hydrolases"/>
    <property type="match status" value="2"/>
</dbReference>
<feature type="domain" description="ABC transporter" evidence="5">
    <location>
        <begin position="3"/>
        <end position="239"/>
    </location>
</feature>